<evidence type="ECO:0000256" key="2">
    <source>
        <dbReference type="ARBA" id="ARBA00022630"/>
    </source>
</evidence>
<dbReference type="Gene3D" id="3.50.50.60">
    <property type="entry name" value="FAD/NAD(P)-binding domain"/>
    <property type="match status" value="1"/>
</dbReference>
<feature type="domain" description="RsdA/BaiN/AoA(So)-like Rossmann fold-like" evidence="4">
    <location>
        <begin position="8"/>
        <end position="406"/>
    </location>
</feature>
<dbReference type="InterPro" id="IPR004792">
    <property type="entry name" value="BaiN-like"/>
</dbReference>
<reference evidence="6 7" key="1">
    <citation type="submission" date="2016-10" db="EMBL/GenBank/DDBJ databases">
        <authorList>
            <person name="de Groot N.N."/>
        </authorList>
    </citation>
    <scope>NUCLEOTIDE SEQUENCE [LARGE SCALE GENOMIC DNA]</scope>
    <source>
        <strain evidence="6 7">DSM 3217</strain>
    </source>
</reference>
<evidence type="ECO:0000313" key="6">
    <source>
        <dbReference type="EMBL" id="SDB09164.1"/>
    </source>
</evidence>
<name>A0A1G6AL98_EUBOX</name>
<sequence length="415" mass="45867">MSKKDIYDLAVIGAGAAGIFAAITAARRGCCVVLIEHSNQIGKKLLSTGNGRCNFSNLLMQPDCYHSSSGEGYFRVIEDYDSDCLQAFFQELGMLITNKNGYLYPATQSAVTVLEIFKLELERLQVKIKTNTILSQLTQSNDQFQLMTDSGYIMHAKNVLLATGSKAAPFTGSDGSGYDYAVKFGHRLVPIVPSLTGIESSDSFFHHIPKIRFDGTICVMIENKQIYEEKGQLQLSDYGISGIPVFQLSRYVSYAAQQKKHIKGTISFVEENYAQILKKLHLIAKVRANNPIRKLLIGIVDGKLIAPIIKRLDIDSSLLIQDMTEADFQKVASFLTGFEFRIQKTRGYNDAQVCAGGIDLNQIDLKTMESKIVKGLYFAGEILDVDGKCGGYNLQWAFSSAHKAAMNIRDKGDNG</sequence>
<organism evidence="6 7">
    <name type="scientific">Eubacterium oxidoreducens</name>
    <dbReference type="NCBI Taxonomy" id="1732"/>
    <lineage>
        <taxon>Bacteria</taxon>
        <taxon>Bacillati</taxon>
        <taxon>Bacillota</taxon>
        <taxon>Clostridia</taxon>
        <taxon>Eubacteriales</taxon>
        <taxon>Eubacteriaceae</taxon>
        <taxon>Eubacterium</taxon>
    </lineage>
</organism>
<dbReference type="PRINTS" id="PR00368">
    <property type="entry name" value="FADPNR"/>
</dbReference>
<dbReference type="InterPro" id="IPR057661">
    <property type="entry name" value="RsdA/BaiN/AoA(So)_Rossmann"/>
</dbReference>
<keyword evidence="3" id="KW-0274">FAD</keyword>
<evidence type="ECO:0000259" key="5">
    <source>
        <dbReference type="Pfam" id="PF22780"/>
    </source>
</evidence>
<dbReference type="PANTHER" id="PTHR42887:SF2">
    <property type="entry name" value="OS12G0638800 PROTEIN"/>
    <property type="match status" value="1"/>
</dbReference>
<dbReference type="RefSeq" id="WP_090172191.1">
    <property type="nucleotide sequence ID" value="NZ_FMXR01000006.1"/>
</dbReference>
<dbReference type="SUPFAM" id="SSF51905">
    <property type="entry name" value="FAD/NAD(P)-binding domain"/>
    <property type="match status" value="1"/>
</dbReference>
<dbReference type="AlphaFoldDB" id="A0A1G6AL98"/>
<dbReference type="Proteomes" id="UP000199228">
    <property type="component" value="Unassembled WGS sequence"/>
</dbReference>
<dbReference type="InterPro" id="IPR023166">
    <property type="entry name" value="BaiN-like_dom_sf"/>
</dbReference>
<proteinExistence type="predicted"/>
<dbReference type="InterPro" id="IPR055178">
    <property type="entry name" value="RsdA/BaiN/AoA(So)-like_dom"/>
</dbReference>
<feature type="domain" description="RsdA/BaiN/AoA(So)-like insert" evidence="5">
    <location>
        <begin position="193"/>
        <end position="353"/>
    </location>
</feature>
<dbReference type="Pfam" id="PF22780">
    <property type="entry name" value="HI0933_like_1st"/>
    <property type="match status" value="1"/>
</dbReference>
<evidence type="ECO:0000256" key="3">
    <source>
        <dbReference type="ARBA" id="ARBA00022827"/>
    </source>
</evidence>
<dbReference type="Gene3D" id="1.10.8.260">
    <property type="entry name" value="HI0933 insert domain-like"/>
    <property type="match status" value="1"/>
</dbReference>
<dbReference type="Gene3D" id="2.40.30.10">
    <property type="entry name" value="Translation factors"/>
    <property type="match status" value="1"/>
</dbReference>
<evidence type="ECO:0000313" key="7">
    <source>
        <dbReference type="Proteomes" id="UP000199228"/>
    </source>
</evidence>
<protein>
    <recommendedName>
        <fullName evidence="8">Flavoprotein, HI0933 family</fullName>
    </recommendedName>
</protein>
<evidence type="ECO:0008006" key="8">
    <source>
        <dbReference type="Google" id="ProtNLM"/>
    </source>
</evidence>
<evidence type="ECO:0000256" key="1">
    <source>
        <dbReference type="ARBA" id="ARBA00001974"/>
    </source>
</evidence>
<dbReference type="NCBIfam" id="TIGR00275">
    <property type="entry name" value="aminoacetone oxidase family FAD-binding enzyme"/>
    <property type="match status" value="1"/>
</dbReference>
<keyword evidence="2" id="KW-0285">Flavoprotein</keyword>
<dbReference type="InterPro" id="IPR036188">
    <property type="entry name" value="FAD/NAD-bd_sf"/>
</dbReference>
<dbReference type="PRINTS" id="PR00411">
    <property type="entry name" value="PNDRDTASEI"/>
</dbReference>
<accession>A0A1G6AL98</accession>
<dbReference type="EMBL" id="FMXR01000006">
    <property type="protein sequence ID" value="SDB09164.1"/>
    <property type="molecule type" value="Genomic_DNA"/>
</dbReference>
<dbReference type="SUPFAM" id="SSF160996">
    <property type="entry name" value="HI0933 insert domain-like"/>
    <property type="match status" value="1"/>
</dbReference>
<comment type="cofactor">
    <cofactor evidence="1">
        <name>FAD</name>
        <dbReference type="ChEBI" id="CHEBI:57692"/>
    </cofactor>
</comment>
<evidence type="ECO:0000259" key="4">
    <source>
        <dbReference type="Pfam" id="PF03486"/>
    </source>
</evidence>
<dbReference type="Pfam" id="PF03486">
    <property type="entry name" value="HI0933_like"/>
    <property type="match status" value="1"/>
</dbReference>
<keyword evidence="7" id="KW-1185">Reference proteome</keyword>
<gene>
    <name evidence="6" type="ORF">SAMN02910417_00666</name>
</gene>
<dbReference type="OrthoDB" id="9773233at2"/>
<dbReference type="STRING" id="1732.SAMN02910417_00666"/>
<dbReference type="PANTHER" id="PTHR42887">
    <property type="entry name" value="OS12G0638800 PROTEIN"/>
    <property type="match status" value="1"/>
</dbReference>